<dbReference type="InParanoid" id="A0A061DK49"/>
<dbReference type="EMBL" id="CM001879">
    <property type="protein sequence ID" value="EOX92396.1"/>
    <property type="molecule type" value="Genomic_DNA"/>
</dbReference>
<gene>
    <name evidence="1" type="ORF">TCM_001350</name>
</gene>
<reference evidence="1 2" key="1">
    <citation type="journal article" date="2013" name="Genome Biol.">
        <title>The genome sequence of the most widely cultivated cacao type and its use to identify candidate genes regulating pod color.</title>
        <authorList>
            <person name="Motamayor J.C."/>
            <person name="Mockaitis K."/>
            <person name="Schmutz J."/>
            <person name="Haiminen N."/>
            <person name="Iii D.L."/>
            <person name="Cornejo O."/>
            <person name="Findley S.D."/>
            <person name="Zheng P."/>
            <person name="Utro F."/>
            <person name="Royaert S."/>
            <person name="Saski C."/>
            <person name="Jenkins J."/>
            <person name="Podicheti R."/>
            <person name="Zhao M."/>
            <person name="Scheffler B.E."/>
            <person name="Stack J.C."/>
            <person name="Feltus F.A."/>
            <person name="Mustiga G.M."/>
            <person name="Amores F."/>
            <person name="Phillips W."/>
            <person name="Marelli J.P."/>
            <person name="May G.D."/>
            <person name="Shapiro H."/>
            <person name="Ma J."/>
            <person name="Bustamante C.D."/>
            <person name="Schnell R.J."/>
            <person name="Main D."/>
            <person name="Gilbert D."/>
            <person name="Parida L."/>
            <person name="Kuhn D.N."/>
        </authorList>
    </citation>
    <scope>NUCLEOTIDE SEQUENCE [LARGE SCALE GENOMIC DNA]</scope>
    <source>
        <strain evidence="2">cv. Matina 1-6</strain>
    </source>
</reference>
<dbReference type="Proteomes" id="UP000026915">
    <property type="component" value="Chromosome 1"/>
</dbReference>
<dbReference type="AlphaFoldDB" id="A0A061DK49"/>
<dbReference type="HOGENOM" id="CLU_2927272_0_0_1"/>
<sequence>MSRRVRYHLSFRSLEKRKVKDNFLFVSKRFDSDFCNSSGSIFKASCIHILIHIVEDDFEDC</sequence>
<keyword evidence="2" id="KW-1185">Reference proteome</keyword>
<evidence type="ECO:0000313" key="2">
    <source>
        <dbReference type="Proteomes" id="UP000026915"/>
    </source>
</evidence>
<accession>A0A061DK49</accession>
<dbReference type="Gramene" id="EOX92396">
    <property type="protein sequence ID" value="EOX92396"/>
    <property type="gene ID" value="TCM_001350"/>
</dbReference>
<name>A0A061DK49_THECC</name>
<protein>
    <submittedName>
        <fullName evidence="1">Uncharacterized protein</fullName>
    </submittedName>
</protein>
<organism evidence="1 2">
    <name type="scientific">Theobroma cacao</name>
    <name type="common">Cacao</name>
    <name type="synonym">Cocoa</name>
    <dbReference type="NCBI Taxonomy" id="3641"/>
    <lineage>
        <taxon>Eukaryota</taxon>
        <taxon>Viridiplantae</taxon>
        <taxon>Streptophyta</taxon>
        <taxon>Embryophyta</taxon>
        <taxon>Tracheophyta</taxon>
        <taxon>Spermatophyta</taxon>
        <taxon>Magnoliopsida</taxon>
        <taxon>eudicotyledons</taxon>
        <taxon>Gunneridae</taxon>
        <taxon>Pentapetalae</taxon>
        <taxon>rosids</taxon>
        <taxon>malvids</taxon>
        <taxon>Malvales</taxon>
        <taxon>Malvaceae</taxon>
        <taxon>Byttnerioideae</taxon>
        <taxon>Theobroma</taxon>
    </lineage>
</organism>
<proteinExistence type="predicted"/>
<evidence type="ECO:0000313" key="1">
    <source>
        <dbReference type="EMBL" id="EOX92396.1"/>
    </source>
</evidence>